<dbReference type="EMBL" id="JAKELL010000086">
    <property type="protein sequence ID" value="KAH8983617.1"/>
    <property type="molecule type" value="Genomic_DNA"/>
</dbReference>
<keyword evidence="2" id="KW-1185">Reference proteome</keyword>
<reference evidence="1" key="1">
    <citation type="submission" date="2022-01" db="EMBL/GenBank/DDBJ databases">
        <title>Comparative genomics reveals a dynamic genome evolution in the ectomycorrhizal milk-cap (Lactarius) mushrooms.</title>
        <authorList>
            <consortium name="DOE Joint Genome Institute"/>
            <person name="Lebreton A."/>
            <person name="Tang N."/>
            <person name="Kuo A."/>
            <person name="LaButti K."/>
            <person name="Drula E."/>
            <person name="Barry K."/>
            <person name="Clum A."/>
            <person name="Lipzen A."/>
            <person name="Mousain D."/>
            <person name="Ng V."/>
            <person name="Wang R."/>
            <person name="Wang X."/>
            <person name="Dai Y."/>
            <person name="Henrissat B."/>
            <person name="Grigoriev I.V."/>
            <person name="Guerin-Laguette A."/>
            <person name="Yu F."/>
            <person name="Martin F.M."/>
        </authorList>
    </citation>
    <scope>NUCLEOTIDE SEQUENCE</scope>
    <source>
        <strain evidence="1">QP</strain>
    </source>
</reference>
<evidence type="ECO:0000313" key="2">
    <source>
        <dbReference type="Proteomes" id="UP001201163"/>
    </source>
</evidence>
<dbReference type="Proteomes" id="UP001201163">
    <property type="component" value="Unassembled WGS sequence"/>
</dbReference>
<comment type="caution">
    <text evidence="1">The sequence shown here is derived from an EMBL/GenBank/DDBJ whole genome shotgun (WGS) entry which is preliminary data.</text>
</comment>
<feature type="non-terminal residue" evidence="1">
    <location>
        <position position="1"/>
    </location>
</feature>
<organism evidence="1 2">
    <name type="scientific">Lactarius akahatsu</name>
    <dbReference type="NCBI Taxonomy" id="416441"/>
    <lineage>
        <taxon>Eukaryota</taxon>
        <taxon>Fungi</taxon>
        <taxon>Dikarya</taxon>
        <taxon>Basidiomycota</taxon>
        <taxon>Agaricomycotina</taxon>
        <taxon>Agaricomycetes</taxon>
        <taxon>Russulales</taxon>
        <taxon>Russulaceae</taxon>
        <taxon>Lactarius</taxon>
    </lineage>
</organism>
<accession>A0AAD4Q9T6</accession>
<proteinExistence type="predicted"/>
<dbReference type="AlphaFoldDB" id="A0AAD4Q9T6"/>
<gene>
    <name evidence="1" type="ORF">EDB92DRAFT_1803715</name>
</gene>
<sequence length="99" mass="10829">SVCLCFFPSGIRPVYYSQQSYPASTYLIYTAVETAGQAIIHLLSSAAFPLFAMQMLIYIGVTCASNLSSHNCTWSSFTACNTKVSKRKSADTNGKLEVR</sequence>
<name>A0AAD4Q9T6_9AGAM</name>
<evidence type="ECO:0000313" key="1">
    <source>
        <dbReference type="EMBL" id="KAH8983617.1"/>
    </source>
</evidence>
<protein>
    <submittedName>
        <fullName evidence="1">Uncharacterized protein</fullName>
    </submittedName>
</protein>